<name>A0A433TRQ1_ELYCH</name>
<dbReference type="Proteomes" id="UP000271974">
    <property type="component" value="Unassembled WGS sequence"/>
</dbReference>
<evidence type="ECO:0000313" key="8">
    <source>
        <dbReference type="EMBL" id="RUS84220.1"/>
    </source>
</evidence>
<keyword evidence="9" id="KW-1185">Reference proteome</keyword>
<feature type="transmembrane region" description="Helical" evidence="6">
    <location>
        <begin position="36"/>
        <end position="57"/>
    </location>
</feature>
<accession>A0A433TRQ1</accession>
<comment type="subcellular location">
    <subcellularLocation>
        <location evidence="1">Membrane</location>
        <topology evidence="1">Multi-pass membrane protein</topology>
    </subcellularLocation>
</comment>
<dbReference type="PANTHER" id="PTHR24064">
    <property type="entry name" value="SOLUTE CARRIER FAMILY 22 MEMBER"/>
    <property type="match status" value="1"/>
</dbReference>
<keyword evidence="3 6" id="KW-1133">Transmembrane helix</keyword>
<dbReference type="STRING" id="188477.A0A433TRQ1"/>
<dbReference type="OrthoDB" id="6100430at2759"/>
<keyword evidence="2 6" id="KW-0812">Transmembrane</keyword>
<evidence type="ECO:0000259" key="7">
    <source>
        <dbReference type="PROSITE" id="PS50850"/>
    </source>
</evidence>
<evidence type="ECO:0000256" key="6">
    <source>
        <dbReference type="SAM" id="Phobius"/>
    </source>
</evidence>
<dbReference type="InterPro" id="IPR036259">
    <property type="entry name" value="MFS_trans_sf"/>
</dbReference>
<sequence length="616" mass="68281">MPVKGSSGPRPTVSTKSVDDVLLALNWWGRYQKIQFVMLMLPVLAVVMHSMSVVFIGRDAEHRCAAPGNTSRLIGSVDTNNSISISSIHDNSTDHGYSLGSSFMNETTTEYGKCKVRTFDSSGREISSAKCPYGYQYSEPRDRTFVSEWNLVCEKEALSDFTQMIMAIGMTLGAITFSFLSDRYGRKVIYMFCHTLLFLLAVATAFTPNYVVFTFLRFFTGAAQQGTALTTSVLNIEGLPTAHRALVSQVGIFMHPASLLSLGLVAYLTKDINWRYAQLLMAAFSVYVLVQWWITDESLRWLVANGRTKEAERNIKKAARQNGTDVRKVMKVFHQETTPALLPQTNESETRVSENGLKDSGQNEHLEKSRPSEPGEKPIGFFQAIRHKTVLKVMAICCCMWFADSASYYGLIMTSTSLVDDLYLGYTVNILVEVPAAFAYVNLINRTGKLETNHIADQEAGDDVVVVDKELGGDTALKFLPGRSILIVIVSLLGKFGVSLAYGTLWVYTPELFPTNIRNTCLGVSSMAARVGGMVAPYSRTLVNIKFLIAMLTKFIAGRHLPWAPGVIFGVLCLMIPLLTIFLPETHGRELPQTIEDMKKANNSKRKNGTDYNVAV</sequence>
<feature type="compositionally biased region" description="Basic and acidic residues" evidence="5">
    <location>
        <begin position="361"/>
        <end position="375"/>
    </location>
</feature>
<dbReference type="EMBL" id="RQTK01000213">
    <property type="protein sequence ID" value="RUS84220.1"/>
    <property type="molecule type" value="Genomic_DNA"/>
</dbReference>
<dbReference type="Pfam" id="PF00083">
    <property type="entry name" value="Sugar_tr"/>
    <property type="match status" value="2"/>
</dbReference>
<proteinExistence type="predicted"/>
<gene>
    <name evidence="8" type="ORF">EGW08_008024</name>
</gene>
<feature type="transmembrane region" description="Helical" evidence="6">
    <location>
        <begin position="246"/>
        <end position="268"/>
    </location>
</feature>
<organism evidence="8 9">
    <name type="scientific">Elysia chlorotica</name>
    <name type="common">Eastern emerald elysia</name>
    <name type="synonym">Sea slug</name>
    <dbReference type="NCBI Taxonomy" id="188477"/>
    <lineage>
        <taxon>Eukaryota</taxon>
        <taxon>Metazoa</taxon>
        <taxon>Spiralia</taxon>
        <taxon>Lophotrochozoa</taxon>
        <taxon>Mollusca</taxon>
        <taxon>Gastropoda</taxon>
        <taxon>Heterobranchia</taxon>
        <taxon>Euthyneura</taxon>
        <taxon>Panpulmonata</taxon>
        <taxon>Sacoglossa</taxon>
        <taxon>Placobranchoidea</taxon>
        <taxon>Plakobranchidae</taxon>
        <taxon>Elysia</taxon>
    </lineage>
</organism>
<feature type="transmembrane region" description="Helical" evidence="6">
    <location>
        <begin position="390"/>
        <end position="411"/>
    </location>
</feature>
<evidence type="ECO:0000256" key="4">
    <source>
        <dbReference type="ARBA" id="ARBA00023136"/>
    </source>
</evidence>
<comment type="caution">
    <text evidence="8">The sequence shown here is derived from an EMBL/GenBank/DDBJ whole genome shotgun (WGS) entry which is preliminary data.</text>
</comment>
<keyword evidence="4 6" id="KW-0472">Membrane</keyword>
<reference evidence="8 9" key="1">
    <citation type="submission" date="2019-01" db="EMBL/GenBank/DDBJ databases">
        <title>A draft genome assembly of the solar-powered sea slug Elysia chlorotica.</title>
        <authorList>
            <person name="Cai H."/>
            <person name="Li Q."/>
            <person name="Fang X."/>
            <person name="Li J."/>
            <person name="Curtis N.E."/>
            <person name="Altenburger A."/>
            <person name="Shibata T."/>
            <person name="Feng M."/>
            <person name="Maeda T."/>
            <person name="Schwartz J.A."/>
            <person name="Shigenobu S."/>
            <person name="Lundholm N."/>
            <person name="Nishiyama T."/>
            <person name="Yang H."/>
            <person name="Hasebe M."/>
            <person name="Li S."/>
            <person name="Pierce S.K."/>
            <person name="Wang J."/>
        </authorList>
    </citation>
    <scope>NUCLEOTIDE SEQUENCE [LARGE SCALE GENOMIC DNA]</scope>
    <source>
        <strain evidence="8">EC2010</strain>
        <tissue evidence="8">Whole organism of an adult</tissue>
    </source>
</reference>
<dbReference type="GO" id="GO:0022857">
    <property type="term" value="F:transmembrane transporter activity"/>
    <property type="evidence" value="ECO:0007669"/>
    <property type="project" value="InterPro"/>
</dbReference>
<evidence type="ECO:0000313" key="9">
    <source>
        <dbReference type="Proteomes" id="UP000271974"/>
    </source>
</evidence>
<evidence type="ECO:0000256" key="5">
    <source>
        <dbReference type="SAM" id="MobiDB-lite"/>
    </source>
</evidence>
<evidence type="ECO:0000256" key="2">
    <source>
        <dbReference type="ARBA" id="ARBA00022692"/>
    </source>
</evidence>
<dbReference type="InterPro" id="IPR005828">
    <property type="entry name" value="MFS_sugar_transport-like"/>
</dbReference>
<evidence type="ECO:0000256" key="1">
    <source>
        <dbReference type="ARBA" id="ARBA00004141"/>
    </source>
</evidence>
<protein>
    <recommendedName>
        <fullName evidence="7">Major facilitator superfamily (MFS) profile domain-containing protein</fullName>
    </recommendedName>
</protein>
<feature type="transmembrane region" description="Helical" evidence="6">
    <location>
        <begin position="563"/>
        <end position="583"/>
    </location>
</feature>
<evidence type="ECO:0000256" key="3">
    <source>
        <dbReference type="ARBA" id="ARBA00022989"/>
    </source>
</evidence>
<dbReference type="AlphaFoldDB" id="A0A433TRQ1"/>
<feature type="transmembrane region" description="Helical" evidence="6">
    <location>
        <begin position="423"/>
        <end position="443"/>
    </location>
</feature>
<dbReference type="PROSITE" id="PS50850">
    <property type="entry name" value="MFS"/>
    <property type="match status" value="1"/>
</dbReference>
<feature type="region of interest" description="Disordered" evidence="5">
    <location>
        <begin position="343"/>
        <end position="375"/>
    </location>
</feature>
<dbReference type="Gene3D" id="1.20.1250.20">
    <property type="entry name" value="MFS general substrate transporter like domains"/>
    <property type="match status" value="1"/>
</dbReference>
<dbReference type="GO" id="GO:0016020">
    <property type="term" value="C:membrane"/>
    <property type="evidence" value="ECO:0007669"/>
    <property type="project" value="UniProtKB-SubCell"/>
</dbReference>
<dbReference type="SUPFAM" id="SSF103473">
    <property type="entry name" value="MFS general substrate transporter"/>
    <property type="match status" value="1"/>
</dbReference>
<feature type="transmembrane region" description="Helical" evidence="6">
    <location>
        <begin position="485"/>
        <end position="508"/>
    </location>
</feature>
<feature type="domain" description="Major facilitator superfamily (MFS) profile" evidence="7">
    <location>
        <begin position="38"/>
        <end position="588"/>
    </location>
</feature>
<dbReference type="InterPro" id="IPR020846">
    <property type="entry name" value="MFS_dom"/>
</dbReference>